<dbReference type="AlphaFoldDB" id="A0A0D2PD19"/>
<keyword evidence="2" id="KW-1185">Reference proteome</keyword>
<evidence type="ECO:0000313" key="2">
    <source>
        <dbReference type="Proteomes" id="UP000054270"/>
    </source>
</evidence>
<protein>
    <submittedName>
        <fullName evidence="1">Uncharacterized protein</fullName>
    </submittedName>
</protein>
<dbReference type="Proteomes" id="UP000054270">
    <property type="component" value="Unassembled WGS sequence"/>
</dbReference>
<sequence length="201" mass="21783">MPAALASTGMPYAYGWLKISLVLAGCGFLCCTTSDHYTRATAPETPSPRVRRRCAPQPLQRKCGRFAPCVLHQCGSGVHATQPPTAIFPAPTTSYPPEYLHEALADGAQKLLDDLTAPAGRCHICMRHRGVVLESFIASASLSARSPKRCQSRVHTPPLKLQPVHRARALVLCKASLNLENMNVIVEGTSRISMNTVPDWA</sequence>
<organism evidence="1 2">
    <name type="scientific">Hypholoma sublateritium (strain FD-334 SS-4)</name>
    <dbReference type="NCBI Taxonomy" id="945553"/>
    <lineage>
        <taxon>Eukaryota</taxon>
        <taxon>Fungi</taxon>
        <taxon>Dikarya</taxon>
        <taxon>Basidiomycota</taxon>
        <taxon>Agaricomycotina</taxon>
        <taxon>Agaricomycetes</taxon>
        <taxon>Agaricomycetidae</taxon>
        <taxon>Agaricales</taxon>
        <taxon>Agaricineae</taxon>
        <taxon>Strophariaceae</taxon>
        <taxon>Hypholoma</taxon>
    </lineage>
</organism>
<reference evidence="2" key="1">
    <citation type="submission" date="2014-04" db="EMBL/GenBank/DDBJ databases">
        <title>Evolutionary Origins and Diversification of the Mycorrhizal Mutualists.</title>
        <authorList>
            <consortium name="DOE Joint Genome Institute"/>
            <consortium name="Mycorrhizal Genomics Consortium"/>
            <person name="Kohler A."/>
            <person name="Kuo A."/>
            <person name="Nagy L.G."/>
            <person name="Floudas D."/>
            <person name="Copeland A."/>
            <person name="Barry K.W."/>
            <person name="Cichocki N."/>
            <person name="Veneault-Fourrey C."/>
            <person name="LaButti K."/>
            <person name="Lindquist E.A."/>
            <person name="Lipzen A."/>
            <person name="Lundell T."/>
            <person name="Morin E."/>
            <person name="Murat C."/>
            <person name="Riley R."/>
            <person name="Ohm R."/>
            <person name="Sun H."/>
            <person name="Tunlid A."/>
            <person name="Henrissat B."/>
            <person name="Grigoriev I.V."/>
            <person name="Hibbett D.S."/>
            <person name="Martin F."/>
        </authorList>
    </citation>
    <scope>NUCLEOTIDE SEQUENCE [LARGE SCALE GENOMIC DNA]</scope>
    <source>
        <strain evidence="2">FD-334 SS-4</strain>
    </source>
</reference>
<dbReference type="EMBL" id="KN817527">
    <property type="protein sequence ID" value="KJA26476.1"/>
    <property type="molecule type" value="Genomic_DNA"/>
</dbReference>
<gene>
    <name evidence="1" type="ORF">HYPSUDRAFT_198775</name>
</gene>
<proteinExistence type="predicted"/>
<evidence type="ECO:0000313" key="1">
    <source>
        <dbReference type="EMBL" id="KJA26476.1"/>
    </source>
</evidence>
<name>A0A0D2PD19_HYPSF</name>
<accession>A0A0D2PD19</accession>